<feature type="compositionally biased region" description="Pro residues" evidence="16">
    <location>
        <begin position="859"/>
        <end position="870"/>
    </location>
</feature>
<feature type="compositionally biased region" description="Basic and acidic residues" evidence="16">
    <location>
        <begin position="680"/>
        <end position="694"/>
    </location>
</feature>
<evidence type="ECO:0000256" key="10">
    <source>
        <dbReference type="ARBA" id="ARBA00022691"/>
    </source>
</evidence>
<dbReference type="InterPro" id="IPR025788">
    <property type="entry name" value="Set2_fungi"/>
</dbReference>
<dbReference type="SMART" id="SM00570">
    <property type="entry name" value="AWS"/>
    <property type="match status" value="1"/>
</dbReference>
<dbReference type="InterPro" id="IPR013257">
    <property type="entry name" value="SRI"/>
</dbReference>
<dbReference type="PROSITE" id="PS01159">
    <property type="entry name" value="WW_DOMAIN_1"/>
    <property type="match status" value="1"/>
</dbReference>
<dbReference type="SMART" id="SM00508">
    <property type="entry name" value="PostSET"/>
    <property type="match status" value="1"/>
</dbReference>
<evidence type="ECO:0000256" key="9">
    <source>
        <dbReference type="ARBA" id="ARBA00022679"/>
    </source>
</evidence>
<evidence type="ECO:0000256" key="13">
    <source>
        <dbReference type="ARBA" id="ARBA00023242"/>
    </source>
</evidence>
<dbReference type="InterPro" id="IPR006560">
    <property type="entry name" value="AWS_dom"/>
</dbReference>
<reference evidence="22" key="1">
    <citation type="submission" date="2018-05" db="EMBL/GenBank/DDBJ databases">
        <title>Draft genome sequence of Stemphylium lycopersici strain CIDEFI 213.</title>
        <authorList>
            <person name="Medina R."/>
            <person name="Franco M.E.E."/>
            <person name="Lucentini C.G."/>
            <person name="Saparrat M.C.N."/>
            <person name="Balatti P.A."/>
        </authorList>
    </citation>
    <scope>NUCLEOTIDE SEQUENCE [LARGE SCALE GENOMIC DNA]</scope>
    <source>
        <strain evidence="22">CIDEFI 213</strain>
    </source>
</reference>
<dbReference type="FunFam" id="1.10.1740.100:FF:000002">
    <property type="entry name" value="Histone-lysine N-methyltransferase"/>
    <property type="match status" value="1"/>
</dbReference>
<organism evidence="21 22">
    <name type="scientific">Stemphylium lycopersici</name>
    <name type="common">Tomato gray leaf spot disease fungus</name>
    <name type="synonym">Thyrospora lycopersici</name>
    <dbReference type="NCBI Taxonomy" id="183478"/>
    <lineage>
        <taxon>Eukaryota</taxon>
        <taxon>Fungi</taxon>
        <taxon>Dikarya</taxon>
        <taxon>Ascomycota</taxon>
        <taxon>Pezizomycotina</taxon>
        <taxon>Dothideomycetes</taxon>
        <taxon>Pleosporomycetidae</taxon>
        <taxon>Pleosporales</taxon>
        <taxon>Pleosporineae</taxon>
        <taxon>Pleosporaceae</taxon>
        <taxon>Stemphylium</taxon>
    </lineage>
</organism>
<dbReference type="STRING" id="183478.A0A364N791"/>
<evidence type="ECO:0000256" key="4">
    <source>
        <dbReference type="ARBA" id="ARBA00012178"/>
    </source>
</evidence>
<keyword evidence="11" id="KW-0805">Transcription regulation</keyword>
<evidence type="ECO:0000313" key="21">
    <source>
        <dbReference type="EMBL" id="RAR13195.1"/>
    </source>
</evidence>
<dbReference type="SUPFAM" id="SSF82199">
    <property type="entry name" value="SET domain"/>
    <property type="match status" value="1"/>
</dbReference>
<dbReference type="InterPro" id="IPR017923">
    <property type="entry name" value="TFIIS_N"/>
</dbReference>
<dbReference type="GO" id="GO:0005694">
    <property type="term" value="C:chromosome"/>
    <property type="evidence" value="ECO:0007669"/>
    <property type="project" value="UniProtKB-SubCell"/>
</dbReference>
<dbReference type="InterPro" id="IPR046341">
    <property type="entry name" value="SET_dom_sf"/>
</dbReference>
<dbReference type="Pfam" id="PF08236">
    <property type="entry name" value="SRI"/>
    <property type="match status" value="1"/>
</dbReference>
<feature type="region of interest" description="Disordered" evidence="16">
    <location>
        <begin position="529"/>
        <end position="589"/>
    </location>
</feature>
<dbReference type="InterPro" id="IPR036020">
    <property type="entry name" value="WW_dom_sf"/>
</dbReference>
<feature type="domain" description="AWS" evidence="20">
    <location>
        <begin position="151"/>
        <end position="206"/>
    </location>
</feature>
<dbReference type="Gene3D" id="2.170.270.10">
    <property type="entry name" value="SET domain"/>
    <property type="match status" value="1"/>
</dbReference>
<keyword evidence="22" id="KW-1185">Reference proteome</keyword>
<comment type="function">
    <text evidence="1">Histone methyltransferase that trimethylates histone H3 'Lys-36' forming H3K36me3. Involved in transcription elongation as well as in transcription repression.</text>
</comment>
<evidence type="ECO:0000256" key="8">
    <source>
        <dbReference type="ARBA" id="ARBA00022603"/>
    </source>
</evidence>
<dbReference type="GO" id="GO:0005634">
    <property type="term" value="C:nucleus"/>
    <property type="evidence" value="ECO:0007669"/>
    <property type="project" value="UniProtKB-SubCell"/>
</dbReference>
<dbReference type="SMART" id="SM00456">
    <property type="entry name" value="WW"/>
    <property type="match status" value="1"/>
</dbReference>
<evidence type="ECO:0000256" key="14">
    <source>
        <dbReference type="ARBA" id="ARBA00030091"/>
    </source>
</evidence>
<feature type="region of interest" description="Disordered" evidence="16">
    <location>
        <begin position="660"/>
        <end position="694"/>
    </location>
</feature>
<evidence type="ECO:0000256" key="15">
    <source>
        <dbReference type="ARBA" id="ARBA00047545"/>
    </source>
</evidence>
<dbReference type="EC" id="2.1.1.359" evidence="4"/>
<dbReference type="InterPro" id="IPR001202">
    <property type="entry name" value="WW_dom"/>
</dbReference>
<keyword evidence="7" id="KW-0678">Repressor</keyword>
<dbReference type="Pfam" id="PF17907">
    <property type="entry name" value="AWS"/>
    <property type="match status" value="1"/>
</dbReference>
<dbReference type="GO" id="GO:0032259">
    <property type="term" value="P:methylation"/>
    <property type="evidence" value="ECO:0007669"/>
    <property type="project" value="UniProtKB-KW"/>
</dbReference>
<dbReference type="InterPro" id="IPR001214">
    <property type="entry name" value="SET_dom"/>
</dbReference>
<keyword evidence="12" id="KW-0804">Transcription</keyword>
<evidence type="ECO:0000259" key="20">
    <source>
        <dbReference type="PROSITE" id="PS51215"/>
    </source>
</evidence>
<evidence type="ECO:0000256" key="12">
    <source>
        <dbReference type="ARBA" id="ARBA00023163"/>
    </source>
</evidence>
<feature type="compositionally biased region" description="Polar residues" evidence="16">
    <location>
        <begin position="660"/>
        <end position="675"/>
    </location>
</feature>
<dbReference type="OrthoDB" id="422362at2759"/>
<keyword evidence="6" id="KW-0158">Chromosome</keyword>
<sequence length="940" mass="104071">MSDSESDRSPAQLEPELREMKLGGATSEGAGDRHGSAQVKVDEGDALDGTPTPLAIPPRLKSRSKSRSPMTKHDPDAPSPGSAHEETLGGDITLKMEPGKVPKLSRTASHKVVTRPPPLYLDLPDSTEAAKETFVVLPECTYANKTIGTTDPALECDCQEEYDSATKKNHACGEDSDCINRATKMECVSDCSCGRRCQNQRFQRKQYADVTVIKTDKKGFGLRANKNMAPGEFVFEYIGEVIDERTFRRRMGQYDEEGIKHFYFMSLTKGEFVDATKKGNLGRFCNHSCNPNCFVDKWVVGDKLRMGIFVERQVKAGEELVFNYNVDRYGADPQPCYCGEPNCTGYIGGKTQSDNATKLSSDMIQALGIDDGAGWDTAVAKKPRKKKVSEDDEEYVNDLQPRELDEDDVKKIVPALRNCTEKWIAVKLLSRLQTDDERIRHRIVQFHGYITLKATLKKWKEDANIVLQVLDILHRLPRITRNKIQEANIEEGVEELKNYGDERVEELATDLLSAWSKLDVAYRIPRIKRDPNAGTPVRTENHFERRERGRERSRSRSKSPSTIAPKGPSASNIPSGPRAFNAPRAPANFFAPARPANRARQPNSLPAGWFQASAENGSTYFYNLSGLTQWQRPTQAVNAPPPQNKAKNDTQMLQDIISRITSSDTPTGPSASTTPQPIPDENKETASRDEKWRRLPIEKQEKVYEATLSPHVMAVTSVYRKKLEKDEVKRLSREVAKKLVRGDYKSGRVKDPTAKISSSHEKTIKKYVSEFMDKAVKKKEERQKLKASQGGGKPDTKEGTPSTPQDAPKGDEGGWTDSMAATADDASPNDSTSDLKRKRAEEGRFASPKRTRTGSETPLPAPPPPPPPPASTENGESSLTPMDDASTISFPEVGDRGTTGGKTAFQLDGYGSPMQLATPPTNGSGDQRQRPLNGGDNARP</sequence>
<feature type="domain" description="Post-SET" evidence="19">
    <location>
        <begin position="332"/>
        <end position="348"/>
    </location>
</feature>
<dbReference type="PROSITE" id="PS50868">
    <property type="entry name" value="POST_SET"/>
    <property type="match status" value="1"/>
</dbReference>
<evidence type="ECO:0000256" key="2">
    <source>
        <dbReference type="ARBA" id="ARBA00004123"/>
    </source>
</evidence>
<dbReference type="Gene3D" id="2.20.70.10">
    <property type="match status" value="1"/>
</dbReference>
<dbReference type="CDD" id="cd00201">
    <property type="entry name" value="WW"/>
    <property type="match status" value="1"/>
</dbReference>
<dbReference type="PROSITE" id="PS51568">
    <property type="entry name" value="SAM_MT43_SET2_1"/>
    <property type="match status" value="1"/>
</dbReference>
<comment type="caution">
    <text evidence="21">The sequence shown here is derived from an EMBL/GenBank/DDBJ whole genome shotgun (WGS) entry which is preliminary data.</text>
</comment>
<feature type="compositionally biased region" description="Low complexity" evidence="16">
    <location>
        <begin position="816"/>
        <end position="826"/>
    </location>
</feature>
<comment type="catalytic activity">
    <reaction evidence="15">
        <text>L-lysyl(36)-[histone H3] + 3 S-adenosyl-L-methionine = N(6),N(6),N(6)-trimethyl-L-lysyl(36)-[histone H3] + 3 S-adenosyl-L-homocysteine + 3 H(+)</text>
        <dbReference type="Rhea" id="RHEA:60324"/>
        <dbReference type="Rhea" id="RHEA-COMP:9785"/>
        <dbReference type="Rhea" id="RHEA-COMP:15536"/>
        <dbReference type="ChEBI" id="CHEBI:15378"/>
        <dbReference type="ChEBI" id="CHEBI:29969"/>
        <dbReference type="ChEBI" id="CHEBI:57856"/>
        <dbReference type="ChEBI" id="CHEBI:59789"/>
        <dbReference type="ChEBI" id="CHEBI:61961"/>
        <dbReference type="EC" id="2.1.1.359"/>
    </reaction>
</comment>
<dbReference type="SMART" id="SM00317">
    <property type="entry name" value="SET"/>
    <property type="match status" value="1"/>
</dbReference>
<dbReference type="Proteomes" id="UP000249619">
    <property type="component" value="Unassembled WGS sequence"/>
</dbReference>
<dbReference type="AlphaFoldDB" id="A0A364N791"/>
<dbReference type="FunFam" id="2.170.270.10:FF:000033">
    <property type="entry name" value="Histone-lysine N-methyltransferase"/>
    <property type="match status" value="1"/>
</dbReference>
<dbReference type="InterPro" id="IPR050777">
    <property type="entry name" value="SET2_Histone-Lys_MeTrsfase"/>
</dbReference>
<feature type="domain" description="WW" evidence="17">
    <location>
        <begin position="603"/>
        <end position="635"/>
    </location>
</feature>
<feature type="region of interest" description="Disordered" evidence="16">
    <location>
        <begin position="777"/>
        <end position="940"/>
    </location>
</feature>
<dbReference type="CDD" id="cd19172">
    <property type="entry name" value="SET_SETD2"/>
    <property type="match status" value="1"/>
</dbReference>
<dbReference type="InterPro" id="IPR003616">
    <property type="entry name" value="Post-SET_dom"/>
</dbReference>
<feature type="compositionally biased region" description="Low complexity" evidence="16">
    <location>
        <begin position="577"/>
        <end position="589"/>
    </location>
</feature>
<feature type="compositionally biased region" description="Basic and acidic residues" evidence="16">
    <location>
        <begin position="833"/>
        <end position="844"/>
    </location>
</feature>
<keyword evidence="10" id="KW-0949">S-adenosyl-L-methionine</keyword>
<evidence type="ECO:0000256" key="16">
    <source>
        <dbReference type="SAM" id="MobiDB-lite"/>
    </source>
</evidence>
<dbReference type="InterPro" id="IPR044437">
    <property type="entry name" value="SETD2/Set2_SET"/>
</dbReference>
<evidence type="ECO:0000256" key="3">
    <source>
        <dbReference type="ARBA" id="ARBA00004286"/>
    </source>
</evidence>
<dbReference type="Pfam" id="PF00856">
    <property type="entry name" value="SET"/>
    <property type="match status" value="1"/>
</dbReference>
<feature type="region of interest" description="Disordered" evidence="16">
    <location>
        <begin position="1"/>
        <end position="109"/>
    </location>
</feature>
<dbReference type="InterPro" id="IPR038190">
    <property type="entry name" value="SRI_sf"/>
</dbReference>
<feature type="domain" description="SET" evidence="18">
    <location>
        <begin position="208"/>
        <end position="325"/>
    </location>
</feature>
<dbReference type="Gene3D" id="1.10.1740.100">
    <property type="entry name" value="Set2, Rpb1 interacting domain"/>
    <property type="match status" value="1"/>
</dbReference>
<comment type="subcellular location">
    <subcellularLocation>
        <location evidence="3">Chromosome</location>
    </subcellularLocation>
    <subcellularLocation>
        <location evidence="2">Nucleus</location>
    </subcellularLocation>
</comment>
<evidence type="ECO:0000256" key="7">
    <source>
        <dbReference type="ARBA" id="ARBA00022491"/>
    </source>
</evidence>
<dbReference type="GO" id="GO:0006355">
    <property type="term" value="P:regulation of DNA-templated transcription"/>
    <property type="evidence" value="ECO:0007669"/>
    <property type="project" value="InterPro"/>
</dbReference>
<evidence type="ECO:0000256" key="1">
    <source>
        <dbReference type="ARBA" id="ARBA00003901"/>
    </source>
</evidence>
<dbReference type="SUPFAM" id="SSF47676">
    <property type="entry name" value="Conserved domain common to transcription factors TFIIS, elongin A, CRSP70"/>
    <property type="match status" value="1"/>
</dbReference>
<feature type="compositionally biased region" description="Basic and acidic residues" evidence="16">
    <location>
        <begin position="30"/>
        <end position="43"/>
    </location>
</feature>
<evidence type="ECO:0000259" key="17">
    <source>
        <dbReference type="PROSITE" id="PS50020"/>
    </source>
</evidence>
<feature type="compositionally biased region" description="Polar residues" evidence="16">
    <location>
        <begin position="871"/>
        <end position="880"/>
    </location>
</feature>
<dbReference type="GO" id="GO:0140955">
    <property type="term" value="F:histone H3K36 trimethyltransferase activity"/>
    <property type="evidence" value="ECO:0007669"/>
    <property type="project" value="UniProtKB-EC"/>
</dbReference>
<dbReference type="EMBL" id="QGDH01000039">
    <property type="protein sequence ID" value="RAR13195.1"/>
    <property type="molecule type" value="Genomic_DNA"/>
</dbReference>
<keyword evidence="8 21" id="KW-0489">Methyltransferase</keyword>
<dbReference type="SUPFAM" id="SSF51045">
    <property type="entry name" value="WW domain"/>
    <property type="match status" value="1"/>
</dbReference>
<gene>
    <name evidence="21" type="ORF">DDE83_003451</name>
</gene>
<dbReference type="PROSITE" id="PS51215">
    <property type="entry name" value="AWS"/>
    <property type="match status" value="1"/>
</dbReference>
<feature type="compositionally biased region" description="Basic and acidic residues" evidence="16">
    <location>
        <begin position="539"/>
        <end position="554"/>
    </location>
</feature>
<dbReference type="PROSITE" id="PS50280">
    <property type="entry name" value="SET"/>
    <property type="match status" value="1"/>
</dbReference>
<keyword evidence="13" id="KW-0539">Nucleus</keyword>
<accession>A0A364N791</accession>
<evidence type="ECO:0000313" key="22">
    <source>
        <dbReference type="Proteomes" id="UP000249619"/>
    </source>
</evidence>
<proteinExistence type="predicted"/>
<evidence type="ECO:0000259" key="18">
    <source>
        <dbReference type="PROSITE" id="PS50280"/>
    </source>
</evidence>
<dbReference type="PROSITE" id="PS50020">
    <property type="entry name" value="WW_DOMAIN_2"/>
    <property type="match status" value="1"/>
</dbReference>
<evidence type="ECO:0000256" key="5">
    <source>
        <dbReference type="ARBA" id="ARBA00018028"/>
    </source>
</evidence>
<dbReference type="InterPro" id="IPR035441">
    <property type="entry name" value="TFIIS/LEDGF_dom_sf"/>
</dbReference>
<evidence type="ECO:0000259" key="19">
    <source>
        <dbReference type="PROSITE" id="PS50868"/>
    </source>
</evidence>
<protein>
    <recommendedName>
        <fullName evidence="5">Histone-lysine N-methyltransferase, H3 lysine-36 specific</fullName>
        <ecNumber evidence="4">2.1.1.359</ecNumber>
    </recommendedName>
    <alternativeName>
        <fullName evidence="14">SET domain-containing protein 2</fullName>
    </alternativeName>
</protein>
<evidence type="ECO:0000256" key="11">
    <source>
        <dbReference type="ARBA" id="ARBA00023015"/>
    </source>
</evidence>
<evidence type="ECO:0000256" key="6">
    <source>
        <dbReference type="ARBA" id="ARBA00022454"/>
    </source>
</evidence>
<dbReference type="Pfam" id="PF08711">
    <property type="entry name" value="Med26"/>
    <property type="match status" value="1"/>
</dbReference>
<name>A0A364N791_STELY</name>
<dbReference type="PANTHER" id="PTHR22884">
    <property type="entry name" value="SET DOMAIN PROTEINS"/>
    <property type="match status" value="1"/>
</dbReference>
<keyword evidence="9 21" id="KW-0808">Transferase</keyword>